<dbReference type="Proteomes" id="UP000226079">
    <property type="component" value="Unassembled WGS sequence"/>
</dbReference>
<dbReference type="OrthoDB" id="7821105at2"/>
<proteinExistence type="predicted"/>
<organism evidence="3 4">
    <name type="scientific">Propionicimonas paludicola</name>
    <dbReference type="NCBI Taxonomy" id="185243"/>
    <lineage>
        <taxon>Bacteria</taxon>
        <taxon>Bacillati</taxon>
        <taxon>Actinomycetota</taxon>
        <taxon>Actinomycetes</taxon>
        <taxon>Propionibacteriales</taxon>
        <taxon>Nocardioidaceae</taxon>
        <taxon>Propionicimonas</taxon>
    </lineage>
</organism>
<keyword evidence="1" id="KW-0863">Zinc-finger</keyword>
<evidence type="ECO:0000256" key="1">
    <source>
        <dbReference type="PROSITE-ProRule" id="PRU00325"/>
    </source>
</evidence>
<dbReference type="RefSeq" id="WP_098460764.1">
    <property type="nucleotide sequence ID" value="NZ_PDJC01000001.1"/>
</dbReference>
<dbReference type="PROSITE" id="PS50966">
    <property type="entry name" value="ZF_SWIM"/>
    <property type="match status" value="1"/>
</dbReference>
<dbReference type="GO" id="GO:0008270">
    <property type="term" value="F:zinc ion binding"/>
    <property type="evidence" value="ECO:0007669"/>
    <property type="project" value="UniProtKB-KW"/>
</dbReference>
<reference evidence="3 4" key="1">
    <citation type="submission" date="2017-10" db="EMBL/GenBank/DDBJ databases">
        <title>Sequencing the genomes of 1000 actinobacteria strains.</title>
        <authorList>
            <person name="Klenk H.-P."/>
        </authorList>
    </citation>
    <scope>NUCLEOTIDE SEQUENCE [LARGE SCALE GENOMIC DNA]</scope>
    <source>
        <strain evidence="3 4">DSM 15597</strain>
    </source>
</reference>
<dbReference type="AlphaFoldDB" id="A0A2A9CSA8"/>
<name>A0A2A9CSA8_9ACTN</name>
<evidence type="ECO:0000313" key="4">
    <source>
        <dbReference type="Proteomes" id="UP000226079"/>
    </source>
</evidence>
<gene>
    <name evidence="3" type="ORF">ATK74_1891</name>
</gene>
<keyword evidence="1" id="KW-0862">Zinc</keyword>
<keyword evidence="4" id="KW-1185">Reference proteome</keyword>
<evidence type="ECO:0000313" key="3">
    <source>
        <dbReference type="EMBL" id="PFG17324.1"/>
    </source>
</evidence>
<evidence type="ECO:0000259" key="2">
    <source>
        <dbReference type="PROSITE" id="PS50966"/>
    </source>
</evidence>
<protein>
    <recommendedName>
        <fullName evidence="2">SWIM-type domain-containing protein</fullName>
    </recommendedName>
</protein>
<accession>A0A2A9CSA8</accession>
<dbReference type="EMBL" id="PDJC01000001">
    <property type="protein sequence ID" value="PFG17324.1"/>
    <property type="molecule type" value="Genomic_DNA"/>
</dbReference>
<keyword evidence="1" id="KW-0479">Metal-binding</keyword>
<dbReference type="InterPro" id="IPR007527">
    <property type="entry name" value="Znf_SWIM"/>
</dbReference>
<feature type="domain" description="SWIM-type" evidence="2">
    <location>
        <begin position="403"/>
        <end position="437"/>
    </location>
</feature>
<comment type="caution">
    <text evidence="3">The sequence shown here is derived from an EMBL/GenBank/DDBJ whole genome shotgun (WGS) entry which is preliminary data.</text>
</comment>
<sequence length="446" mass="48562">MTSTYVTDSVLADHEGTRLLDLATTEALTPTGIHDSPVFFRGFVDRPDVVAAGLLAVADVASTRYADPGLAQRIAKADPVVTGSGDRLRFESFSACNGVQARFDLLAGGLGGNRTEFGTTNVDINRPLRMALATISRQEALHLSVARDELRASTLDALHVEKKVNLPDRWVRGLAEVPLISAAMRLVGQIEGARLPSFMAALPRVSPPGPTVYLLPHRPNWLISHRPIAGAVPLAGASRVRGVERALRFATRLRIYTAETGASAWVFELPAARLTLTLSPDPYRGFSGEGSLLVLLANPESERLGRSLLSELRWSPRIEPTTLAARTGHSLEDITAGLAWLAASGRLGFDLSEDAWFHRELPVESDKILRRNPRLASAQRIIDGGGVTEWGDGWQVRGSDRRYLVSRELQCRCAWEDAHHGSRGPCKHVLAVILVRNSAPNRDTEP</sequence>